<reference evidence="4" key="1">
    <citation type="submission" date="2025-08" db="UniProtKB">
        <authorList>
            <consortium name="RefSeq"/>
        </authorList>
    </citation>
    <scope>IDENTIFICATION</scope>
    <source>
        <tissue evidence="4">Whole organism</tissue>
    </source>
</reference>
<dbReference type="InterPro" id="IPR052728">
    <property type="entry name" value="O2_lipid_transport_reg"/>
</dbReference>
<dbReference type="Pfam" id="PF01757">
    <property type="entry name" value="Acyl_transf_3"/>
    <property type="match status" value="1"/>
</dbReference>
<keyword evidence="3" id="KW-1185">Reference proteome</keyword>
<feature type="transmembrane region" description="Helical" evidence="1">
    <location>
        <begin position="139"/>
        <end position="158"/>
    </location>
</feature>
<name>A0A9C6U303_FRAOC</name>
<dbReference type="AlphaFoldDB" id="A0A9C6U303"/>
<evidence type="ECO:0000313" key="3">
    <source>
        <dbReference type="Proteomes" id="UP000504606"/>
    </source>
</evidence>
<feature type="transmembrane region" description="Helical" evidence="1">
    <location>
        <begin position="65"/>
        <end position="85"/>
    </location>
</feature>
<dbReference type="GO" id="GO:0016747">
    <property type="term" value="F:acyltransferase activity, transferring groups other than amino-acyl groups"/>
    <property type="evidence" value="ECO:0007669"/>
    <property type="project" value="InterPro"/>
</dbReference>
<feature type="transmembrane region" description="Helical" evidence="1">
    <location>
        <begin position="36"/>
        <end position="53"/>
    </location>
</feature>
<keyword evidence="1" id="KW-0472">Membrane</keyword>
<dbReference type="OrthoDB" id="207378at2759"/>
<proteinExistence type="predicted"/>
<sequence length="211" mass="23455">MVSSWATTAFVSVQSGYRARIEEPFDKFDELYDKPWTRLGPYLVGMITGWLLFKTKGRIRMPISVVLLGWALSLLCLVSLVYGLLHQKLGVATSAAYVSLGHTAWGLALGWIVVACYTGHGGYINQLLSFRALQPLSRLTYCAYLLHPMIQVLTSYQMDGPLHLHNALVLTLYFGNMVASFLLAFLVSLAFEAPIVRLLKIVISPRSKNGD</sequence>
<dbReference type="InterPro" id="IPR002656">
    <property type="entry name" value="Acyl_transf_3_dom"/>
</dbReference>
<feature type="transmembrane region" description="Helical" evidence="1">
    <location>
        <begin position="170"/>
        <end position="191"/>
    </location>
</feature>
<keyword evidence="1" id="KW-1133">Transmembrane helix</keyword>
<organism evidence="3 4">
    <name type="scientific">Frankliniella occidentalis</name>
    <name type="common">Western flower thrips</name>
    <name type="synonym">Euthrips occidentalis</name>
    <dbReference type="NCBI Taxonomy" id="133901"/>
    <lineage>
        <taxon>Eukaryota</taxon>
        <taxon>Metazoa</taxon>
        <taxon>Ecdysozoa</taxon>
        <taxon>Arthropoda</taxon>
        <taxon>Hexapoda</taxon>
        <taxon>Insecta</taxon>
        <taxon>Pterygota</taxon>
        <taxon>Neoptera</taxon>
        <taxon>Paraneoptera</taxon>
        <taxon>Thysanoptera</taxon>
        <taxon>Terebrantia</taxon>
        <taxon>Thripoidea</taxon>
        <taxon>Thripidae</taxon>
        <taxon>Frankliniella</taxon>
    </lineage>
</organism>
<evidence type="ECO:0000259" key="2">
    <source>
        <dbReference type="Pfam" id="PF01757"/>
    </source>
</evidence>
<evidence type="ECO:0000256" key="1">
    <source>
        <dbReference type="SAM" id="Phobius"/>
    </source>
</evidence>
<evidence type="ECO:0000313" key="4">
    <source>
        <dbReference type="RefSeq" id="XP_052125245.1"/>
    </source>
</evidence>
<feature type="domain" description="Acyltransferase 3" evidence="2">
    <location>
        <begin position="35"/>
        <end position="189"/>
    </location>
</feature>
<gene>
    <name evidence="4" type="primary">LOC113216425</name>
</gene>
<dbReference type="KEGG" id="foc:113216425"/>
<dbReference type="RefSeq" id="XP_052125245.1">
    <property type="nucleotide sequence ID" value="XM_052269285.1"/>
</dbReference>
<dbReference type="PANTHER" id="PTHR11161:SF69">
    <property type="entry name" value="NOSE RESISTANT TO FLUOXETINE PROTEIN 6-LIKE PROTEIN"/>
    <property type="match status" value="1"/>
</dbReference>
<protein>
    <submittedName>
        <fullName evidence="4">Nose resistant to fluoxetine protein 6-like</fullName>
    </submittedName>
</protein>
<dbReference type="PANTHER" id="PTHR11161">
    <property type="entry name" value="O-ACYLTRANSFERASE"/>
    <property type="match status" value="1"/>
</dbReference>
<dbReference type="Proteomes" id="UP000504606">
    <property type="component" value="Unplaced"/>
</dbReference>
<feature type="transmembrane region" description="Helical" evidence="1">
    <location>
        <begin position="97"/>
        <end position="118"/>
    </location>
</feature>
<accession>A0A9C6U303</accession>
<keyword evidence="1" id="KW-0812">Transmembrane</keyword>
<dbReference type="GeneID" id="113216425"/>